<evidence type="ECO:0000256" key="8">
    <source>
        <dbReference type="RuleBase" id="RU004417"/>
    </source>
</evidence>
<dbReference type="Proteomes" id="UP000027153">
    <property type="component" value="Unassembled WGS sequence"/>
</dbReference>
<dbReference type="InterPro" id="IPR006096">
    <property type="entry name" value="Glu/Leu/Phe/Val/Trp_DH_C"/>
</dbReference>
<dbReference type="AlphaFoldDB" id="A0A062UZN1"/>
<feature type="domain" description="Glutamate/phenylalanine/leucine/valine/L-tryptophan dehydrogenase C-terminal" evidence="9">
    <location>
        <begin position="141"/>
        <end position="367"/>
    </location>
</feature>
<evidence type="ECO:0000256" key="1">
    <source>
        <dbReference type="ARBA" id="ARBA00006382"/>
    </source>
</evidence>
<keyword evidence="11" id="KW-1185">Reference proteome</keyword>
<evidence type="ECO:0000256" key="6">
    <source>
        <dbReference type="PIRSR" id="PIRSR000185-2"/>
    </source>
</evidence>
<keyword evidence="3 4" id="KW-0560">Oxidoreductase</keyword>
<comment type="caution">
    <text evidence="10">The sequence shown here is derived from an EMBL/GenBank/DDBJ whole genome shotgun (WGS) entry which is preliminary data.</text>
</comment>
<dbReference type="Gene3D" id="3.40.50.10860">
    <property type="entry name" value="Leucine Dehydrogenase, chain A, domain 1"/>
    <property type="match status" value="1"/>
</dbReference>
<gene>
    <name evidence="10" type="ORF">ANME2D_00803</name>
</gene>
<sequence length="369" mass="40137">MDITEEVFKNTDEIGPEKIVYLYEPRTRMKAIVVIDNVAAGPAIGGVRMAQDVTTNEVRRLARAMTYKNAMAGLPHGGGKSGIIADPKTVHKEQVVRTFARGIKNLQEYIPGPDMGTDESSMAYIYDETSRAVGLPLELGGIPLDEIGATAYGVAVCADVAKDYISLDLNGARMTIEGFGNVGKPAARFLAQRGVILIAASDSKGTIYNPAGLNIEELIRVKDTTGSVINYKDGEVLKTTDLIIISTDIFIPAARPDVITEANADVVDAKLIIEGANIPITEDAEKMLHDRGILVIPDFVANAGGVITASVEYHGGTDMQAFDRIKSTITRSTKEILDKVYTEKRYPRETAVDIAKQKVLRAMKYREWM</sequence>
<keyword evidence="6" id="KW-0547">Nucleotide-binding</keyword>
<dbReference type="SUPFAM" id="SSF51735">
    <property type="entry name" value="NAD(P)-binding Rossmann-fold domains"/>
    <property type="match status" value="1"/>
</dbReference>
<evidence type="ECO:0000259" key="9">
    <source>
        <dbReference type="SMART" id="SM00839"/>
    </source>
</evidence>
<proteinExistence type="inferred from homology"/>
<feature type="active site" description="Proton donor" evidence="5">
    <location>
        <position position="80"/>
    </location>
</feature>
<dbReference type="Gene3D" id="3.40.50.720">
    <property type="entry name" value="NAD(P)-binding Rossmann-like Domain"/>
    <property type="match status" value="1"/>
</dbReference>
<feature type="site" description="Important for catalysis" evidence="7">
    <location>
        <position position="114"/>
    </location>
</feature>
<evidence type="ECO:0000256" key="5">
    <source>
        <dbReference type="PIRSR" id="PIRSR000185-1"/>
    </source>
</evidence>
<dbReference type="InterPro" id="IPR033524">
    <property type="entry name" value="Glu/Leu/Phe/Val_DH_AS"/>
</dbReference>
<reference evidence="10 11" key="1">
    <citation type="journal article" date="2013" name="Nature">
        <title>Anaerobic oxidation of methane coupled to nitrate reduction in a novel archaeal lineage.</title>
        <authorList>
            <person name="Haroon M.F."/>
            <person name="Hu S."/>
            <person name="Shi Y."/>
            <person name="Imelfort M."/>
            <person name="Keller J."/>
            <person name="Hugenholtz P."/>
            <person name="Yuan Z."/>
            <person name="Tyson G.W."/>
        </authorList>
    </citation>
    <scope>NUCLEOTIDE SEQUENCE [LARGE SCALE GENOMIC DNA]</scope>
    <source>
        <strain evidence="10 11">ANME-2d</strain>
    </source>
</reference>
<evidence type="ECO:0000256" key="7">
    <source>
        <dbReference type="PIRSR" id="PIRSR000185-3"/>
    </source>
</evidence>
<dbReference type="Pfam" id="PF00208">
    <property type="entry name" value="ELFV_dehydrog"/>
    <property type="match status" value="1"/>
</dbReference>
<dbReference type="InterPro" id="IPR014362">
    <property type="entry name" value="Glu_DH"/>
</dbReference>
<protein>
    <recommendedName>
        <fullName evidence="4">Glutamate dehydrogenase</fullName>
    </recommendedName>
</protein>
<dbReference type="PRINTS" id="PR00082">
    <property type="entry name" value="GLFDHDRGNASE"/>
</dbReference>
<dbReference type="GO" id="GO:0006538">
    <property type="term" value="P:L-glutamate catabolic process"/>
    <property type="evidence" value="ECO:0007669"/>
    <property type="project" value="TreeGrafter"/>
</dbReference>
<evidence type="ECO:0000256" key="2">
    <source>
        <dbReference type="ARBA" id="ARBA00011643"/>
    </source>
</evidence>
<dbReference type="PATRIC" id="fig|1392998.3.peg.967"/>
<dbReference type="PANTHER" id="PTHR11606">
    <property type="entry name" value="GLUTAMATE DEHYDROGENASE"/>
    <property type="match status" value="1"/>
</dbReference>
<dbReference type="PROSITE" id="PS00074">
    <property type="entry name" value="GLFV_DEHYDROGENASE"/>
    <property type="match status" value="1"/>
</dbReference>
<organism evidence="10 11">
    <name type="scientific">Candidatus Methanoperedens nitratireducens</name>
    <dbReference type="NCBI Taxonomy" id="1392998"/>
    <lineage>
        <taxon>Archaea</taxon>
        <taxon>Methanobacteriati</taxon>
        <taxon>Methanobacteriota</taxon>
        <taxon>Stenosarchaea group</taxon>
        <taxon>Methanomicrobia</taxon>
        <taxon>Methanosarcinales</taxon>
        <taxon>ANME-2 cluster</taxon>
        <taxon>Candidatus Methanoperedentaceae</taxon>
        <taxon>Candidatus Methanoperedens</taxon>
    </lineage>
</organism>
<dbReference type="RefSeq" id="WP_048089302.1">
    <property type="nucleotide sequence ID" value="NZ_JMIY01000002.1"/>
</dbReference>
<dbReference type="Pfam" id="PF02812">
    <property type="entry name" value="ELFV_dehydrog_N"/>
    <property type="match status" value="1"/>
</dbReference>
<dbReference type="OrthoDB" id="6425at2157"/>
<keyword evidence="6" id="KW-0520">NAD</keyword>
<feature type="binding site" evidence="6">
    <location>
        <position position="181"/>
    </location>
    <ligand>
        <name>NAD(+)</name>
        <dbReference type="ChEBI" id="CHEBI:57540"/>
    </ligand>
</feature>
<comment type="subunit">
    <text evidence="2">Homohexamer.</text>
</comment>
<evidence type="ECO:0000256" key="3">
    <source>
        <dbReference type="ARBA" id="ARBA00023002"/>
    </source>
</evidence>
<dbReference type="InterPro" id="IPR046346">
    <property type="entry name" value="Aminoacid_DH-like_N_sf"/>
</dbReference>
<dbReference type="SMART" id="SM00839">
    <property type="entry name" value="ELFV_dehydrog"/>
    <property type="match status" value="1"/>
</dbReference>
<accession>A0A062UZN1</accession>
<dbReference type="SUPFAM" id="SSF53223">
    <property type="entry name" value="Aminoacid dehydrogenase-like, N-terminal domain"/>
    <property type="match status" value="1"/>
</dbReference>
<evidence type="ECO:0000313" key="10">
    <source>
        <dbReference type="EMBL" id="KCZ72376.1"/>
    </source>
</evidence>
<comment type="similarity">
    <text evidence="1 4 8">Belongs to the Glu/Leu/Phe/Val dehydrogenases family.</text>
</comment>
<evidence type="ECO:0000256" key="4">
    <source>
        <dbReference type="PIRNR" id="PIRNR000185"/>
    </source>
</evidence>
<dbReference type="GO" id="GO:0004352">
    <property type="term" value="F:glutamate dehydrogenase (NAD+) activity"/>
    <property type="evidence" value="ECO:0007669"/>
    <property type="project" value="TreeGrafter"/>
</dbReference>
<dbReference type="InterPro" id="IPR036291">
    <property type="entry name" value="NAD(P)-bd_dom_sf"/>
</dbReference>
<dbReference type="InterPro" id="IPR006097">
    <property type="entry name" value="Glu/Leu/Phe/Val/Trp_DH_dimer"/>
</dbReference>
<dbReference type="GO" id="GO:0000166">
    <property type="term" value="F:nucleotide binding"/>
    <property type="evidence" value="ECO:0007669"/>
    <property type="project" value="UniProtKB-KW"/>
</dbReference>
<feature type="binding site" evidence="6">
    <location>
        <position position="68"/>
    </location>
    <ligand>
        <name>substrate</name>
    </ligand>
</feature>
<dbReference type="InterPro" id="IPR006095">
    <property type="entry name" value="Glu/Leu/Phe/Val/Trp_DH"/>
</dbReference>
<evidence type="ECO:0000313" key="11">
    <source>
        <dbReference type="Proteomes" id="UP000027153"/>
    </source>
</evidence>
<dbReference type="PIRSF" id="PIRSF000185">
    <property type="entry name" value="Glu_DH"/>
    <property type="match status" value="1"/>
</dbReference>
<feature type="binding site" evidence="6">
    <location>
        <position position="150"/>
    </location>
    <ligand>
        <name>NAD(+)</name>
        <dbReference type="ChEBI" id="CHEBI:57540"/>
    </ligand>
</feature>
<dbReference type="PANTHER" id="PTHR11606:SF13">
    <property type="entry name" value="GLUTAMATE DEHYDROGENASE 1, MITOCHONDRIAL"/>
    <property type="match status" value="1"/>
</dbReference>
<dbReference type="EMBL" id="JMIY01000002">
    <property type="protein sequence ID" value="KCZ72376.1"/>
    <property type="molecule type" value="Genomic_DNA"/>
</dbReference>
<name>A0A062UZN1_9EURY</name>